<feature type="region of interest" description="Disordered" evidence="1">
    <location>
        <begin position="1"/>
        <end position="34"/>
    </location>
</feature>
<feature type="compositionally biased region" description="Polar residues" evidence="1">
    <location>
        <begin position="9"/>
        <end position="23"/>
    </location>
</feature>
<protein>
    <submittedName>
        <fullName evidence="2">Uncharacterized protein</fullName>
    </submittedName>
</protein>
<evidence type="ECO:0000313" key="2">
    <source>
        <dbReference type="EMBL" id="EEG30081.1"/>
    </source>
</evidence>
<evidence type="ECO:0000313" key="3">
    <source>
        <dbReference type="Proteomes" id="UP000003340"/>
    </source>
</evidence>
<reference evidence="2 3" key="1">
    <citation type="submission" date="2009-01" db="EMBL/GenBank/DDBJ databases">
        <authorList>
            <person name="Fulton L."/>
            <person name="Clifton S."/>
            <person name="Fulton B."/>
            <person name="Xu J."/>
            <person name="Minx P."/>
            <person name="Pepin K.H."/>
            <person name="Johnson M."/>
            <person name="Bhonagiri V."/>
            <person name="Nash W.E."/>
            <person name="Mardis E.R."/>
            <person name="Wilson R.K."/>
        </authorList>
    </citation>
    <scope>NUCLEOTIDE SEQUENCE [LARGE SCALE GENOMIC DNA]</scope>
    <source>
        <strain evidence="2 3">DSM 5476</strain>
    </source>
</reference>
<dbReference type="Proteomes" id="UP000003340">
    <property type="component" value="Unassembled WGS sequence"/>
</dbReference>
<sequence length="63" mass="7298">MLADHENQKTLTHSTPEKLSTVNPVPKHPPQLPRPFFIEYDSRNEWGILSQKKKQSKCPPPFC</sequence>
<comment type="caution">
    <text evidence="2">The sequence shown here is derived from an EMBL/GenBank/DDBJ whole genome shotgun (WGS) entry which is preliminary data.</text>
</comment>
<reference evidence="2 3" key="2">
    <citation type="submission" date="2009-02" db="EMBL/GenBank/DDBJ databases">
        <title>Draft genome sequence of Clostridium methylpentosum (DSM 5476).</title>
        <authorList>
            <person name="Sudarsanam P."/>
            <person name="Ley R."/>
            <person name="Guruge J."/>
            <person name="Turnbaugh P.J."/>
            <person name="Mahowald M."/>
            <person name="Liep D."/>
            <person name="Gordon J."/>
        </authorList>
    </citation>
    <scope>NUCLEOTIDE SEQUENCE [LARGE SCALE GENOMIC DNA]</scope>
    <source>
        <strain evidence="2 3">DSM 5476</strain>
    </source>
</reference>
<gene>
    <name evidence="2" type="ORF">CLOSTMETH_02299</name>
</gene>
<accession>C0EEL3</accession>
<organism evidence="2 3">
    <name type="scientific">[Clostridium] methylpentosum DSM 5476</name>
    <dbReference type="NCBI Taxonomy" id="537013"/>
    <lineage>
        <taxon>Bacteria</taxon>
        <taxon>Bacillati</taxon>
        <taxon>Bacillota</taxon>
        <taxon>Clostridia</taxon>
        <taxon>Eubacteriales</taxon>
        <taxon>Oscillospiraceae</taxon>
        <taxon>Oscillospiraceae incertae sedis</taxon>
    </lineage>
</organism>
<evidence type="ECO:0000256" key="1">
    <source>
        <dbReference type="SAM" id="MobiDB-lite"/>
    </source>
</evidence>
<dbReference type="AlphaFoldDB" id="C0EEL3"/>
<dbReference type="HOGENOM" id="CLU_2877924_0_0_9"/>
<keyword evidence="3" id="KW-1185">Reference proteome</keyword>
<proteinExistence type="predicted"/>
<dbReference type="EMBL" id="ACEC01000075">
    <property type="protein sequence ID" value="EEG30081.1"/>
    <property type="molecule type" value="Genomic_DNA"/>
</dbReference>
<name>C0EEL3_9FIRM</name>